<dbReference type="RefSeq" id="WP_133234876.1">
    <property type="nucleotide sequence ID" value="NZ_SOZE01000030.1"/>
</dbReference>
<dbReference type="AlphaFoldDB" id="A0A4Y8S7S4"/>
<evidence type="ECO:0000313" key="3">
    <source>
        <dbReference type="Proteomes" id="UP000297540"/>
    </source>
</evidence>
<keyword evidence="1" id="KW-1133">Transmembrane helix</keyword>
<keyword evidence="1" id="KW-0472">Membrane</keyword>
<accession>A0A4Y8S7S4</accession>
<organism evidence="2 3">
    <name type="scientific">Mucilaginibacter psychrotolerans</name>
    <dbReference type="NCBI Taxonomy" id="1524096"/>
    <lineage>
        <taxon>Bacteria</taxon>
        <taxon>Pseudomonadati</taxon>
        <taxon>Bacteroidota</taxon>
        <taxon>Sphingobacteriia</taxon>
        <taxon>Sphingobacteriales</taxon>
        <taxon>Sphingobacteriaceae</taxon>
        <taxon>Mucilaginibacter</taxon>
    </lineage>
</organism>
<keyword evidence="1" id="KW-0812">Transmembrane</keyword>
<comment type="caution">
    <text evidence="2">The sequence shown here is derived from an EMBL/GenBank/DDBJ whole genome shotgun (WGS) entry which is preliminary data.</text>
</comment>
<keyword evidence="3" id="KW-1185">Reference proteome</keyword>
<proteinExistence type="predicted"/>
<name>A0A4Y8S7S4_9SPHI</name>
<gene>
    <name evidence="2" type="ORF">E2R66_22095</name>
</gene>
<evidence type="ECO:0000313" key="2">
    <source>
        <dbReference type="EMBL" id="TFF34507.1"/>
    </source>
</evidence>
<reference evidence="2 3" key="1">
    <citation type="journal article" date="2017" name="Int. J. Syst. Evol. Microbiol.">
        <title>Mucilaginibacterpsychrotolerans sp. nov., isolated from peatlands.</title>
        <authorList>
            <person name="Deng Y."/>
            <person name="Shen L."/>
            <person name="Xu B."/>
            <person name="Liu Y."/>
            <person name="Gu Z."/>
            <person name="Liu H."/>
            <person name="Zhou Y."/>
        </authorList>
    </citation>
    <scope>NUCLEOTIDE SEQUENCE [LARGE SCALE GENOMIC DNA]</scope>
    <source>
        <strain evidence="2 3">NH7-4</strain>
    </source>
</reference>
<dbReference type="EMBL" id="SOZE01000030">
    <property type="protein sequence ID" value="TFF34507.1"/>
    <property type="molecule type" value="Genomic_DNA"/>
</dbReference>
<sequence length="82" mass="9434">MTTFEHRELKGITIKNIMVTIVSTASIVVSVMTTYFQLKGDIRDIRTTQEAQNRVNEIRLKVLEGQVAVLQHEVDNIKTQKY</sequence>
<dbReference type="Proteomes" id="UP000297540">
    <property type="component" value="Unassembled WGS sequence"/>
</dbReference>
<dbReference type="OrthoDB" id="797642at2"/>
<protein>
    <submittedName>
        <fullName evidence="2">Uncharacterized protein</fullName>
    </submittedName>
</protein>
<feature type="transmembrane region" description="Helical" evidence="1">
    <location>
        <begin position="12"/>
        <end position="36"/>
    </location>
</feature>
<evidence type="ECO:0000256" key="1">
    <source>
        <dbReference type="SAM" id="Phobius"/>
    </source>
</evidence>